<keyword evidence="3" id="KW-0998">Cell outer membrane</keyword>
<evidence type="ECO:0000256" key="1">
    <source>
        <dbReference type="ARBA" id="ARBA00004442"/>
    </source>
</evidence>
<keyword evidence="5" id="KW-0675">Receptor</keyword>
<dbReference type="KEGG" id="dmm:dnm_029100"/>
<organism evidence="5 6">
    <name type="scientific">Desulfonema magnum</name>
    <dbReference type="NCBI Taxonomy" id="45655"/>
    <lineage>
        <taxon>Bacteria</taxon>
        <taxon>Pseudomonadati</taxon>
        <taxon>Thermodesulfobacteriota</taxon>
        <taxon>Desulfobacteria</taxon>
        <taxon>Desulfobacterales</taxon>
        <taxon>Desulfococcaceae</taxon>
        <taxon>Desulfonema</taxon>
    </lineage>
</organism>
<feature type="domain" description="TonB-dependent receptor-like beta-barrel" evidence="4">
    <location>
        <begin position="17"/>
        <end position="111"/>
    </location>
</feature>
<dbReference type="AlphaFoldDB" id="A0A975BK46"/>
<dbReference type="InterPro" id="IPR000531">
    <property type="entry name" value="Beta-barrel_TonB"/>
</dbReference>
<name>A0A975BK46_9BACT</name>
<keyword evidence="2" id="KW-0472">Membrane</keyword>
<dbReference type="EMBL" id="CP061800">
    <property type="protein sequence ID" value="QTA86885.1"/>
    <property type="molecule type" value="Genomic_DNA"/>
</dbReference>
<keyword evidence="6" id="KW-1185">Reference proteome</keyword>
<reference evidence="5" key="1">
    <citation type="journal article" date="2021" name="Microb. Physiol.">
        <title>Proteogenomic Insights into the Physiology of Marine, Sulfate-Reducing, Filamentous Desulfonema limicola and Desulfonema magnum.</title>
        <authorList>
            <person name="Schnaars V."/>
            <person name="Wohlbrand L."/>
            <person name="Scheve S."/>
            <person name="Hinrichs C."/>
            <person name="Reinhardt R."/>
            <person name="Rabus R."/>
        </authorList>
    </citation>
    <scope>NUCLEOTIDE SEQUENCE</scope>
    <source>
        <strain evidence="5">4be13</strain>
    </source>
</reference>
<evidence type="ECO:0000256" key="2">
    <source>
        <dbReference type="ARBA" id="ARBA00023136"/>
    </source>
</evidence>
<accession>A0A975BK46</accession>
<dbReference type="GO" id="GO:0009279">
    <property type="term" value="C:cell outer membrane"/>
    <property type="evidence" value="ECO:0007669"/>
    <property type="project" value="UniProtKB-SubCell"/>
</dbReference>
<evidence type="ECO:0000313" key="5">
    <source>
        <dbReference type="EMBL" id="QTA86885.1"/>
    </source>
</evidence>
<gene>
    <name evidence="5" type="ORF">dnm_029100</name>
</gene>
<dbReference type="SUPFAM" id="SSF56935">
    <property type="entry name" value="Porins"/>
    <property type="match status" value="1"/>
</dbReference>
<dbReference type="Proteomes" id="UP000663722">
    <property type="component" value="Chromosome"/>
</dbReference>
<comment type="subcellular location">
    <subcellularLocation>
        <location evidence="1">Cell outer membrane</location>
    </subcellularLocation>
</comment>
<dbReference type="Gene3D" id="2.40.170.20">
    <property type="entry name" value="TonB-dependent receptor, beta-barrel domain"/>
    <property type="match status" value="1"/>
</dbReference>
<evidence type="ECO:0000313" key="6">
    <source>
        <dbReference type="Proteomes" id="UP000663722"/>
    </source>
</evidence>
<protein>
    <submittedName>
        <fullName evidence="5">TonB dependent receptor domain-containing protein</fullName>
    </submittedName>
</protein>
<evidence type="ECO:0000256" key="3">
    <source>
        <dbReference type="ARBA" id="ARBA00023237"/>
    </source>
</evidence>
<sequence>MIVYDWEYPRQPGVEGTGAYTNRDEAETEGAEFAFGWHITDTLILSGTYTYCESRSKKNSEQFRTPQIARNKANLDISYTHDRFSFNIHPYYSGPGLRWKGDIEMEEYIRIWQGDSASGKVSVFTAESKTYLMIKPKKAQDMSSRAFMPL</sequence>
<dbReference type="InterPro" id="IPR036942">
    <property type="entry name" value="Beta-barrel_TonB_sf"/>
</dbReference>
<evidence type="ECO:0000259" key="4">
    <source>
        <dbReference type="Pfam" id="PF00593"/>
    </source>
</evidence>
<dbReference type="Pfam" id="PF00593">
    <property type="entry name" value="TonB_dep_Rec_b-barrel"/>
    <property type="match status" value="1"/>
</dbReference>
<proteinExistence type="predicted"/>